<evidence type="ECO:0000256" key="3">
    <source>
        <dbReference type="SAM" id="SignalP"/>
    </source>
</evidence>
<dbReference type="InterPro" id="IPR036305">
    <property type="entry name" value="RGS_sf"/>
</dbReference>
<feature type="transmembrane region" description="Helical" evidence="2">
    <location>
        <begin position="356"/>
        <end position="377"/>
    </location>
</feature>
<dbReference type="EMBL" id="KQ257460">
    <property type="protein sequence ID" value="KNC98524.1"/>
    <property type="molecule type" value="Genomic_DNA"/>
</dbReference>
<dbReference type="PANTHER" id="PTHR10845">
    <property type="entry name" value="REGULATOR OF G PROTEIN SIGNALING"/>
    <property type="match status" value="1"/>
</dbReference>
<dbReference type="OrthoDB" id="2115262at2759"/>
<dbReference type="AlphaFoldDB" id="A0A0L0HCB0"/>
<dbReference type="Pfam" id="PF00615">
    <property type="entry name" value="RGS"/>
    <property type="match status" value="1"/>
</dbReference>
<dbReference type="InParanoid" id="A0A0L0HCB0"/>
<keyword evidence="2" id="KW-0472">Membrane</keyword>
<reference evidence="5 6" key="1">
    <citation type="submission" date="2009-08" db="EMBL/GenBank/DDBJ databases">
        <title>The Genome Sequence of Spizellomyces punctatus strain DAOM BR117.</title>
        <authorList>
            <consortium name="The Broad Institute Genome Sequencing Platform"/>
            <person name="Russ C."/>
            <person name="Cuomo C."/>
            <person name="Shea T."/>
            <person name="Young S.K."/>
            <person name="Zeng Q."/>
            <person name="Koehrsen M."/>
            <person name="Haas B."/>
            <person name="Borodovsky M."/>
            <person name="Guigo R."/>
            <person name="Alvarado L."/>
            <person name="Berlin A."/>
            <person name="Bochicchio J."/>
            <person name="Borenstein D."/>
            <person name="Chapman S."/>
            <person name="Chen Z."/>
            <person name="Engels R."/>
            <person name="Freedman E."/>
            <person name="Gellesch M."/>
            <person name="Goldberg J."/>
            <person name="Griggs A."/>
            <person name="Gujja S."/>
            <person name="Heiman D."/>
            <person name="Hepburn T."/>
            <person name="Howarth C."/>
            <person name="Jen D."/>
            <person name="Larson L."/>
            <person name="Lewis B."/>
            <person name="Mehta T."/>
            <person name="Park D."/>
            <person name="Pearson M."/>
            <person name="Roberts A."/>
            <person name="Saif S."/>
            <person name="Shenoy N."/>
            <person name="Sisk P."/>
            <person name="Stolte C."/>
            <person name="Sykes S."/>
            <person name="Thomson T."/>
            <person name="Walk T."/>
            <person name="White J."/>
            <person name="Yandava C."/>
            <person name="Burger G."/>
            <person name="Gray M.W."/>
            <person name="Holland P.W.H."/>
            <person name="King N."/>
            <person name="Lang F.B.F."/>
            <person name="Roger A.J."/>
            <person name="Ruiz-Trillo I."/>
            <person name="Lander E."/>
            <person name="Nusbaum C."/>
        </authorList>
    </citation>
    <scope>NUCLEOTIDE SEQUENCE [LARGE SCALE GENOMIC DNA]</scope>
    <source>
        <strain evidence="5 6">DAOM BR117</strain>
    </source>
</reference>
<feature type="transmembrane region" description="Helical" evidence="2">
    <location>
        <begin position="294"/>
        <end position="313"/>
    </location>
</feature>
<organism evidence="5 6">
    <name type="scientific">Spizellomyces punctatus (strain DAOM BR117)</name>
    <dbReference type="NCBI Taxonomy" id="645134"/>
    <lineage>
        <taxon>Eukaryota</taxon>
        <taxon>Fungi</taxon>
        <taxon>Fungi incertae sedis</taxon>
        <taxon>Chytridiomycota</taxon>
        <taxon>Chytridiomycota incertae sedis</taxon>
        <taxon>Chytridiomycetes</taxon>
        <taxon>Spizellomycetales</taxon>
        <taxon>Spizellomycetaceae</taxon>
        <taxon>Spizellomyces</taxon>
    </lineage>
</organism>
<feature type="transmembrane region" description="Helical" evidence="2">
    <location>
        <begin position="150"/>
        <end position="173"/>
    </location>
</feature>
<dbReference type="InterPro" id="IPR044926">
    <property type="entry name" value="RGS_subdomain_2"/>
</dbReference>
<dbReference type="STRING" id="645134.A0A0L0HCB0"/>
<accession>A0A0L0HCB0</accession>
<feature type="transmembrane region" description="Helical" evidence="2">
    <location>
        <begin position="389"/>
        <end position="415"/>
    </location>
</feature>
<dbReference type="SMART" id="SM00315">
    <property type="entry name" value="RGS"/>
    <property type="match status" value="1"/>
</dbReference>
<feature type="transmembrane region" description="Helical" evidence="2">
    <location>
        <begin position="325"/>
        <end position="344"/>
    </location>
</feature>
<feature type="chain" id="PRO_5005539950" description="RGS domain-containing protein" evidence="3">
    <location>
        <begin position="21"/>
        <end position="673"/>
    </location>
</feature>
<keyword evidence="2" id="KW-0812">Transmembrane</keyword>
<feature type="signal peptide" evidence="3">
    <location>
        <begin position="1"/>
        <end position="20"/>
    </location>
</feature>
<dbReference type="GeneID" id="27689540"/>
<evidence type="ECO:0000313" key="6">
    <source>
        <dbReference type="Proteomes" id="UP000053201"/>
    </source>
</evidence>
<dbReference type="Gene3D" id="1.10.167.10">
    <property type="entry name" value="Regulator of G-protein Signalling 4, domain 2"/>
    <property type="match status" value="1"/>
</dbReference>
<keyword evidence="6" id="KW-1185">Reference proteome</keyword>
<feature type="transmembrane region" description="Helical" evidence="2">
    <location>
        <begin position="119"/>
        <end position="138"/>
    </location>
</feature>
<dbReference type="InterPro" id="IPR016137">
    <property type="entry name" value="RGS"/>
</dbReference>
<dbReference type="RefSeq" id="XP_016606564.1">
    <property type="nucleotide sequence ID" value="XM_016754424.1"/>
</dbReference>
<feature type="transmembrane region" description="Helical" evidence="2">
    <location>
        <begin position="185"/>
        <end position="213"/>
    </location>
</feature>
<evidence type="ECO:0000313" key="5">
    <source>
        <dbReference type="EMBL" id="KNC98524.1"/>
    </source>
</evidence>
<name>A0A0L0HCB0_SPIPD</name>
<proteinExistence type="predicted"/>
<evidence type="ECO:0000256" key="1">
    <source>
        <dbReference type="SAM" id="MobiDB-lite"/>
    </source>
</evidence>
<dbReference type="CDD" id="cd07440">
    <property type="entry name" value="RGS"/>
    <property type="match status" value="1"/>
</dbReference>
<evidence type="ECO:0000256" key="2">
    <source>
        <dbReference type="SAM" id="Phobius"/>
    </source>
</evidence>
<feature type="region of interest" description="Disordered" evidence="1">
    <location>
        <begin position="500"/>
        <end position="538"/>
    </location>
</feature>
<dbReference type="SUPFAM" id="SSF48097">
    <property type="entry name" value="Regulator of G-protein signaling, RGS"/>
    <property type="match status" value="1"/>
</dbReference>
<keyword evidence="2" id="KW-1133">Transmembrane helix</keyword>
<dbReference type="VEuPathDB" id="FungiDB:SPPG_06217"/>
<feature type="compositionally biased region" description="Polar residues" evidence="1">
    <location>
        <begin position="515"/>
        <end position="524"/>
    </location>
</feature>
<dbReference type="Proteomes" id="UP000053201">
    <property type="component" value="Unassembled WGS sequence"/>
</dbReference>
<dbReference type="PROSITE" id="PS50132">
    <property type="entry name" value="RGS"/>
    <property type="match status" value="1"/>
</dbReference>
<keyword evidence="3" id="KW-0732">Signal</keyword>
<dbReference type="PANTHER" id="PTHR10845:SF192">
    <property type="entry name" value="DOUBLE HIT, ISOFORM B"/>
    <property type="match status" value="1"/>
</dbReference>
<gene>
    <name evidence="5" type="ORF">SPPG_06217</name>
</gene>
<protein>
    <recommendedName>
        <fullName evidence="4">RGS domain-containing protein</fullName>
    </recommendedName>
</protein>
<evidence type="ECO:0000259" key="4">
    <source>
        <dbReference type="PROSITE" id="PS50132"/>
    </source>
</evidence>
<sequence>MRSLIFLFLILAAICGSGRAADAEVSTCAVGCMKNVNVTATQTVGEFCLSSMAQANKTKLAFQMCMFVSQCPELANPAQLPTLIFDFCESVITSDGKLLGRLLKLNSTAVPLTRDNRMVVGWFVQMVIVVIFLPLFVWNRDQRIIRFRHWSMCVTTAVWLLIYIGLVAFFYTALSDLRSVSERKIRMWIGAILVSFSLAMPGFYALILTHYFLDKAQRLRAILRAELPQVYHYDRVSQTSTPKNSIPEEPKISAAAPPLGKKQHSQIYQPQHDQLHITATRLRRVNFWAQERMAFVYYFVTAIPMLCFLAWLMSVKWGQPDFEEYTVWVFLWQILGADLLILGLRVPWVMMGDNMAIKWQILVTAIVMTFNKGWTAYDYYNHSQATADGLVWLAVFAPIFYHVLLLAAPTVVALLPEYQDTVRKTRTGLLWLTRSSHGASSISENKGSMQDLHGTTTTMSVRHGSKSAAVSRVGQEDTPTQLPVMSDTIRKITTSISSTAVNQRTSFSHPMPANAASTVTSHQAAQGAAQKRNRSTCTPPTRELDLTLAHPASLSALTTFAAHEFCTENLLFLANAMDYRHRYSRFNGPDRQKYAQNILYDFVRAGSTNEVNLPSGIRREIEKKLKEAPIKGDEWSGEKLFDDAVEHVKQMLATDILPRYKRSRFYIEPGTGA</sequence>
<feature type="domain" description="RGS" evidence="4">
    <location>
        <begin position="543"/>
        <end position="666"/>
    </location>
</feature>